<comment type="caution">
    <text evidence="2">The sequence shown here is derived from an EMBL/GenBank/DDBJ whole genome shotgun (WGS) entry which is preliminary data.</text>
</comment>
<dbReference type="OrthoDB" id="6513042at2759"/>
<dbReference type="GeneID" id="70132550"/>
<dbReference type="Proteomes" id="UP000758603">
    <property type="component" value="Unassembled WGS sequence"/>
</dbReference>
<feature type="compositionally biased region" description="Polar residues" evidence="1">
    <location>
        <begin position="456"/>
        <end position="469"/>
    </location>
</feature>
<accession>A0A9P8RKJ9</accession>
<evidence type="ECO:0000313" key="2">
    <source>
        <dbReference type="EMBL" id="KAH6647536.1"/>
    </source>
</evidence>
<feature type="non-terminal residue" evidence="2">
    <location>
        <position position="526"/>
    </location>
</feature>
<name>A0A9P8RKJ9_9PEZI</name>
<proteinExistence type="predicted"/>
<feature type="compositionally biased region" description="Acidic residues" evidence="1">
    <location>
        <begin position="486"/>
        <end position="496"/>
    </location>
</feature>
<feature type="region of interest" description="Disordered" evidence="1">
    <location>
        <begin position="406"/>
        <end position="438"/>
    </location>
</feature>
<feature type="region of interest" description="Disordered" evidence="1">
    <location>
        <begin position="454"/>
        <end position="496"/>
    </location>
</feature>
<feature type="region of interest" description="Disordered" evidence="1">
    <location>
        <begin position="1"/>
        <end position="177"/>
    </location>
</feature>
<feature type="compositionally biased region" description="Low complexity" evidence="1">
    <location>
        <begin position="160"/>
        <end position="177"/>
    </location>
</feature>
<dbReference type="RefSeq" id="XP_045954048.1">
    <property type="nucleotide sequence ID" value="XM_046103658.1"/>
</dbReference>
<dbReference type="AlphaFoldDB" id="A0A9P8RKJ9"/>
<feature type="compositionally biased region" description="Polar residues" evidence="1">
    <location>
        <begin position="66"/>
        <end position="79"/>
    </location>
</feature>
<feature type="compositionally biased region" description="Polar residues" evidence="1">
    <location>
        <begin position="1"/>
        <end position="17"/>
    </location>
</feature>
<feature type="region of interest" description="Disordered" evidence="1">
    <location>
        <begin position="309"/>
        <end position="362"/>
    </location>
</feature>
<feature type="compositionally biased region" description="Basic residues" evidence="1">
    <location>
        <begin position="150"/>
        <end position="159"/>
    </location>
</feature>
<feature type="compositionally biased region" description="Low complexity" evidence="1">
    <location>
        <begin position="28"/>
        <end position="39"/>
    </location>
</feature>
<feature type="compositionally biased region" description="Basic and acidic residues" evidence="1">
    <location>
        <begin position="80"/>
        <end position="97"/>
    </location>
</feature>
<feature type="compositionally biased region" description="Acidic residues" evidence="1">
    <location>
        <begin position="115"/>
        <end position="127"/>
    </location>
</feature>
<sequence length="526" mass="56826">MPLQKSFSEQHASARSKQSWHRSKTYSAAPDTTPTTAPKPLQPVSEASRNKLHAFEFQAPVEPDNHGTSATIIEETTQGDPEKRIDGLTRSQDHTVAERAAITPHSKLVWQELVGDTEEKEEEEDTSPNERILWESKRAEGVPNLSPMITRRRGKKRARSSSPTSSPSSYSKPATPAVNVKKLTQALKSAHADPAIDLWDRFALSGSTNITPRGGANPALAQIMVSSSPQPSKTLPPGGKGSATPNSLRRAISCGVNWPKRRRTERGEYIGQPRTAMDESPSHGTKTSMVNALLDSVNGELNRSKAIQTRHDALKSPSPKKRGQQHQTSVNAANRISPPPRPPPPLFRSPPRAAATGTGADLVRTAAREDLSDYGDVDFDDDDFDEDTLMVLEASLVPGDEETISATLSPDTGPKAHPRTMPTPPQISEEDDDEFGGMDDDVFAAAEDLIAEIDSSRTSHITPGNTTDSPAVVRHMGTNSRRQDAGEDAYDDDDFGDDFDFEAAEVSATQAAKHMGSVGGSVPSVR</sequence>
<feature type="compositionally biased region" description="Pro residues" evidence="1">
    <location>
        <begin position="337"/>
        <end position="348"/>
    </location>
</feature>
<keyword evidence="3" id="KW-1185">Reference proteome</keyword>
<evidence type="ECO:0000256" key="1">
    <source>
        <dbReference type="SAM" id="MobiDB-lite"/>
    </source>
</evidence>
<reference evidence="2" key="1">
    <citation type="journal article" date="2021" name="Nat. Commun.">
        <title>Genetic determinants of endophytism in the Arabidopsis root mycobiome.</title>
        <authorList>
            <person name="Mesny F."/>
            <person name="Miyauchi S."/>
            <person name="Thiergart T."/>
            <person name="Pickel B."/>
            <person name="Atanasova L."/>
            <person name="Karlsson M."/>
            <person name="Huettel B."/>
            <person name="Barry K.W."/>
            <person name="Haridas S."/>
            <person name="Chen C."/>
            <person name="Bauer D."/>
            <person name="Andreopoulos W."/>
            <person name="Pangilinan J."/>
            <person name="LaButti K."/>
            <person name="Riley R."/>
            <person name="Lipzen A."/>
            <person name="Clum A."/>
            <person name="Drula E."/>
            <person name="Henrissat B."/>
            <person name="Kohler A."/>
            <person name="Grigoriev I.V."/>
            <person name="Martin F.M."/>
            <person name="Hacquard S."/>
        </authorList>
    </citation>
    <scope>NUCLEOTIDE SEQUENCE</scope>
    <source>
        <strain evidence="2">MPI-SDFR-AT-0073</strain>
    </source>
</reference>
<gene>
    <name evidence="2" type="ORF">BKA67DRAFT_577791</name>
</gene>
<protein>
    <submittedName>
        <fullName evidence="2">Uncharacterized protein</fullName>
    </submittedName>
</protein>
<feature type="compositionally biased region" description="Acidic residues" evidence="1">
    <location>
        <begin position="428"/>
        <end position="438"/>
    </location>
</feature>
<evidence type="ECO:0000313" key="3">
    <source>
        <dbReference type="Proteomes" id="UP000758603"/>
    </source>
</evidence>
<feature type="region of interest" description="Disordered" evidence="1">
    <location>
        <begin position="225"/>
        <end position="286"/>
    </location>
</feature>
<dbReference type="EMBL" id="JAGPXC010000008">
    <property type="protein sequence ID" value="KAH6647536.1"/>
    <property type="molecule type" value="Genomic_DNA"/>
</dbReference>
<organism evidence="2 3">
    <name type="scientific">Truncatella angustata</name>
    <dbReference type="NCBI Taxonomy" id="152316"/>
    <lineage>
        <taxon>Eukaryota</taxon>
        <taxon>Fungi</taxon>
        <taxon>Dikarya</taxon>
        <taxon>Ascomycota</taxon>
        <taxon>Pezizomycotina</taxon>
        <taxon>Sordariomycetes</taxon>
        <taxon>Xylariomycetidae</taxon>
        <taxon>Amphisphaeriales</taxon>
        <taxon>Sporocadaceae</taxon>
        <taxon>Truncatella</taxon>
    </lineage>
</organism>